<dbReference type="InterPro" id="IPR045863">
    <property type="entry name" value="CorA_TM1_TM2"/>
</dbReference>
<name>A0A160T8Z0_9ZZZZ</name>
<keyword evidence="3" id="KW-0813">Transport</keyword>
<reference evidence="10" key="1">
    <citation type="submission" date="2015-10" db="EMBL/GenBank/DDBJ databases">
        <authorList>
            <person name="Gilbert D.G."/>
        </authorList>
    </citation>
    <scope>NUCLEOTIDE SEQUENCE</scope>
</reference>
<dbReference type="AlphaFoldDB" id="A0A160T8Z0"/>
<proteinExistence type="inferred from homology"/>
<evidence type="ECO:0000313" key="10">
    <source>
        <dbReference type="EMBL" id="CUS40041.1"/>
    </source>
</evidence>
<keyword evidence="4" id="KW-1003">Cell membrane</keyword>
<dbReference type="PANTHER" id="PTHR46494:SF1">
    <property type="entry name" value="CORA FAMILY METAL ION TRANSPORTER (EUROFUNG)"/>
    <property type="match status" value="1"/>
</dbReference>
<dbReference type="GO" id="GO:0015087">
    <property type="term" value="F:cobalt ion transmembrane transporter activity"/>
    <property type="evidence" value="ECO:0007669"/>
    <property type="project" value="InterPro"/>
</dbReference>
<dbReference type="FunFam" id="1.20.58.340:FF:000012">
    <property type="entry name" value="Magnesium transport protein CorA"/>
    <property type="match status" value="1"/>
</dbReference>
<keyword evidence="6 9" id="KW-1133">Transmembrane helix</keyword>
<feature type="transmembrane region" description="Helical" evidence="9">
    <location>
        <begin position="297"/>
        <end position="317"/>
    </location>
</feature>
<comment type="similarity">
    <text evidence="2">Belongs to the CorA metal ion transporter (MIT) (TC 1.A.35) family.</text>
</comment>
<evidence type="ECO:0000256" key="1">
    <source>
        <dbReference type="ARBA" id="ARBA00004651"/>
    </source>
</evidence>
<evidence type="ECO:0000256" key="2">
    <source>
        <dbReference type="ARBA" id="ARBA00009765"/>
    </source>
</evidence>
<evidence type="ECO:0000256" key="9">
    <source>
        <dbReference type="SAM" id="Phobius"/>
    </source>
</evidence>
<keyword evidence="7 9" id="KW-0472">Membrane</keyword>
<dbReference type="NCBIfam" id="TIGR00383">
    <property type="entry name" value="corA"/>
    <property type="match status" value="1"/>
</dbReference>
<dbReference type="EMBL" id="CZQC01000003">
    <property type="protein sequence ID" value="CUS40041.1"/>
    <property type="molecule type" value="Genomic_DNA"/>
</dbReference>
<gene>
    <name evidence="10" type="ORF">MGWOODY_Tha1010</name>
</gene>
<keyword evidence="8" id="KW-0175">Coiled coil</keyword>
<comment type="subcellular location">
    <subcellularLocation>
        <location evidence="1">Cell membrane</location>
        <topology evidence="1">Multi-pass membrane protein</topology>
    </subcellularLocation>
</comment>
<dbReference type="SUPFAM" id="SSF143865">
    <property type="entry name" value="CorA soluble domain-like"/>
    <property type="match status" value="1"/>
</dbReference>
<dbReference type="CDD" id="cd12828">
    <property type="entry name" value="TmCorA-like_1"/>
    <property type="match status" value="1"/>
</dbReference>
<dbReference type="GO" id="GO:0005886">
    <property type="term" value="C:plasma membrane"/>
    <property type="evidence" value="ECO:0007669"/>
    <property type="project" value="UniProtKB-SubCell"/>
</dbReference>
<keyword evidence="5 9" id="KW-0812">Transmembrane</keyword>
<accession>A0A160T8Z0</accession>
<dbReference type="GO" id="GO:0050897">
    <property type="term" value="F:cobalt ion binding"/>
    <property type="evidence" value="ECO:0007669"/>
    <property type="project" value="TreeGrafter"/>
</dbReference>
<feature type="coiled-coil region" evidence="8">
    <location>
        <begin position="188"/>
        <end position="228"/>
    </location>
</feature>
<evidence type="ECO:0000256" key="4">
    <source>
        <dbReference type="ARBA" id="ARBA00022475"/>
    </source>
</evidence>
<dbReference type="InterPro" id="IPR004488">
    <property type="entry name" value="Mg/Co-transport_prot_CorA"/>
</dbReference>
<dbReference type="SUPFAM" id="SSF144083">
    <property type="entry name" value="Magnesium transport protein CorA, transmembrane region"/>
    <property type="match status" value="1"/>
</dbReference>
<dbReference type="Pfam" id="PF01544">
    <property type="entry name" value="CorA"/>
    <property type="match status" value="1"/>
</dbReference>
<protein>
    <submittedName>
        <fullName evidence="10">Magnesium and cobalt transport protein CorA</fullName>
    </submittedName>
</protein>
<dbReference type="PANTHER" id="PTHR46494">
    <property type="entry name" value="CORA FAMILY METAL ION TRANSPORTER (EUROFUNG)"/>
    <property type="match status" value="1"/>
</dbReference>
<evidence type="ECO:0000256" key="6">
    <source>
        <dbReference type="ARBA" id="ARBA00022989"/>
    </source>
</evidence>
<feature type="transmembrane region" description="Helical" evidence="9">
    <location>
        <begin position="329"/>
        <end position="349"/>
    </location>
</feature>
<evidence type="ECO:0000256" key="8">
    <source>
        <dbReference type="SAM" id="Coils"/>
    </source>
</evidence>
<dbReference type="GO" id="GO:0015095">
    <property type="term" value="F:magnesium ion transmembrane transporter activity"/>
    <property type="evidence" value="ECO:0007669"/>
    <property type="project" value="InterPro"/>
</dbReference>
<evidence type="ECO:0000256" key="5">
    <source>
        <dbReference type="ARBA" id="ARBA00022692"/>
    </source>
</evidence>
<evidence type="ECO:0000256" key="7">
    <source>
        <dbReference type="ARBA" id="ARBA00023136"/>
    </source>
</evidence>
<dbReference type="InterPro" id="IPR002523">
    <property type="entry name" value="MgTranspt_CorA/ZnTranspt_ZntB"/>
</dbReference>
<dbReference type="InterPro" id="IPR045861">
    <property type="entry name" value="CorA_cytoplasmic_dom"/>
</dbReference>
<evidence type="ECO:0000256" key="3">
    <source>
        <dbReference type="ARBA" id="ARBA00022448"/>
    </source>
</evidence>
<dbReference type="Gene3D" id="1.20.58.340">
    <property type="entry name" value="Magnesium transport protein CorA, transmembrane region"/>
    <property type="match status" value="2"/>
</dbReference>
<dbReference type="Gene3D" id="3.30.460.20">
    <property type="entry name" value="CorA soluble domain-like"/>
    <property type="match status" value="1"/>
</dbReference>
<organism evidence="10">
    <name type="scientific">hydrothermal vent metagenome</name>
    <dbReference type="NCBI Taxonomy" id="652676"/>
    <lineage>
        <taxon>unclassified sequences</taxon>
        <taxon>metagenomes</taxon>
        <taxon>ecological metagenomes</taxon>
    </lineage>
</organism>
<dbReference type="GO" id="GO:0000287">
    <property type="term" value="F:magnesium ion binding"/>
    <property type="evidence" value="ECO:0007669"/>
    <property type="project" value="TreeGrafter"/>
</dbReference>
<sequence length="355" mass="41029">MTSLRKPSDKLGMRPGSLIHVGDRHHDDSLITVVDYTPDEITTITATTAEEIFAYRERKSVTWVVIEGLTDVSLIEKIGAEFGIHQLVLEDILNTHQRPKFEEYDDYLYIVLKCLVPAESDEFSVEYEQVSLIVLNDYVFTFKEKRDALFDPIQVRLNSSKGRFRNLGADYLTYAILDTVVDQNFVVIDSLDDAINDIEDQLLDSQSNKETLNTIQRLKREIITMRRQVAPVRELLAAMLRSETKLIDTQTHIFLRDVADHSMRIVDSIESYRDILTGLLDVYISSVSNKMNEVMKVLTIFASIFIPLTFFAGIYGMNFEYMPELKWKWGYPALWGVFLLITAGLLVFFRRKKWL</sequence>